<keyword evidence="3" id="KW-1185">Reference proteome</keyword>
<dbReference type="WBParaSite" id="TASK_0000324301-mRNA-1">
    <property type="protein sequence ID" value="TASK_0000324301-mRNA-1"/>
    <property type="gene ID" value="TASK_0000324301"/>
</dbReference>
<evidence type="ECO:0000313" key="2">
    <source>
        <dbReference type="EMBL" id="VDK31493.1"/>
    </source>
</evidence>
<dbReference type="STRING" id="60517.A0A0R3W0P4"/>
<protein>
    <submittedName>
        <fullName evidence="4">Kinesin motor domain-containing protein</fullName>
    </submittedName>
</protein>
<reference evidence="2 3" key="2">
    <citation type="submission" date="2018-11" db="EMBL/GenBank/DDBJ databases">
        <authorList>
            <consortium name="Pathogen Informatics"/>
        </authorList>
    </citation>
    <scope>NUCLEOTIDE SEQUENCE [LARGE SCALE GENOMIC DNA]</scope>
</reference>
<name>A0A0R3W0P4_TAEAS</name>
<feature type="coiled-coil region" evidence="1">
    <location>
        <begin position="269"/>
        <end position="389"/>
    </location>
</feature>
<dbReference type="InterPro" id="IPR027417">
    <property type="entry name" value="P-loop_NTPase"/>
</dbReference>
<evidence type="ECO:0000313" key="4">
    <source>
        <dbReference type="WBParaSite" id="TASK_0000324301-mRNA-1"/>
    </source>
</evidence>
<dbReference type="AlphaFoldDB" id="A0A0R3W0P4"/>
<evidence type="ECO:0000313" key="3">
    <source>
        <dbReference type="Proteomes" id="UP000282613"/>
    </source>
</evidence>
<dbReference type="OrthoDB" id="6240715at2759"/>
<keyword evidence="1" id="KW-0175">Coiled coil</keyword>
<dbReference type="SUPFAM" id="SSF52540">
    <property type="entry name" value="P-loop containing nucleoside triphosphate hydrolases"/>
    <property type="match status" value="1"/>
</dbReference>
<organism evidence="4">
    <name type="scientific">Taenia asiatica</name>
    <name type="common">Asian tapeworm</name>
    <dbReference type="NCBI Taxonomy" id="60517"/>
    <lineage>
        <taxon>Eukaryota</taxon>
        <taxon>Metazoa</taxon>
        <taxon>Spiralia</taxon>
        <taxon>Lophotrochozoa</taxon>
        <taxon>Platyhelminthes</taxon>
        <taxon>Cestoda</taxon>
        <taxon>Eucestoda</taxon>
        <taxon>Cyclophyllidea</taxon>
        <taxon>Taeniidae</taxon>
        <taxon>Taenia</taxon>
    </lineage>
</organism>
<reference evidence="4" key="1">
    <citation type="submission" date="2017-02" db="UniProtKB">
        <authorList>
            <consortium name="WormBaseParasite"/>
        </authorList>
    </citation>
    <scope>IDENTIFICATION</scope>
</reference>
<gene>
    <name evidence="2" type="ORF">TASK_LOCUS3244</name>
</gene>
<sequence length="687" mass="77846">MEEVHSITATSCVPLLQGICASKSTDSPPIERRDASYQDSTTGVNTTANFAEISECLQSKYAQLYTDLLVCYQFLEQENVKLLQLIRGNQRPDSPPRRIEKLLDEFSFKIATAKDIHERQAIEEGSVEGRQAFLAKRWKGRYYALLELTECYLNLLKVRSALENDEFKSNEESSDLKLLNGLIRSLDDIIGPWIVDENKTKTDEDVPLKDLSCGEPVRGNAGSYSGYAANDIVVPLSSVFLIDVLSNHKLCTQKIKQHLELKPQVLHVFRKEKERRDQLKRQCGHLRDELNALRRHYAAACMQLKSLGSTQNDDTQTVISIAEIAARKKEDEEEEEREEECHVNIDEVTETAPEMQKLRKDKKKLNSRIREIQSALKEEETQLALIMKRLQRVTGTVHAFARIINDRPEGSHIELISQNKLLVNFKDCFILDGVRKAEEGNGVLYSDLSGLVTDCLQDGPVTTVTLGPGAEDLLLSDNEGLALLEVRHLIGHFETLTDTDFYLYAFAIACTSSCIVDLVEEHPAAEPIHCEHADPDFMDMSKSCVLIENTDNFVNFMRWLNEYKDTKEKGQVALLLRLVEQDRIQKAITHTSWLCFYPLFSSIERDAMAGLFQALRKRAKSNVDETPFTQMIQKSLIGRTRTIIVLNVDFDREQASETIANLTFANDAVKATTETADQLAEKFVPHI</sequence>
<accession>A0A0R3W0P4</accession>
<evidence type="ECO:0000256" key="1">
    <source>
        <dbReference type="SAM" id="Coils"/>
    </source>
</evidence>
<dbReference type="Proteomes" id="UP000282613">
    <property type="component" value="Unassembled WGS sequence"/>
</dbReference>
<proteinExistence type="predicted"/>
<dbReference type="EMBL" id="UYRS01018292">
    <property type="protein sequence ID" value="VDK31493.1"/>
    <property type="molecule type" value="Genomic_DNA"/>
</dbReference>